<reference evidence="3" key="1">
    <citation type="submission" date="2018-10" db="EMBL/GenBank/DDBJ databases">
        <title>Schaedlerella arabinophila gen. nov. sp. nov., isolated from the mouse intestinal tract and comparative analysis with the genome of the closely related altered Schaedler flora strain ASF502.</title>
        <authorList>
            <person name="Miyake S."/>
            <person name="Soh M."/>
            <person name="Seedorf H."/>
        </authorList>
    </citation>
    <scope>NUCLEOTIDE SEQUENCE [LARGE SCALE GENOMIC DNA]</scope>
    <source>
        <strain evidence="3">DSM 106076</strain>
    </source>
</reference>
<dbReference type="EMBL" id="RHJS01000002">
    <property type="protein sequence ID" value="RRK32232.1"/>
    <property type="molecule type" value="Genomic_DNA"/>
</dbReference>
<dbReference type="OrthoDB" id="1778612at2"/>
<dbReference type="Proteomes" id="UP000474104">
    <property type="component" value="Unassembled WGS sequence"/>
</dbReference>
<accession>A0A426DHP5</accession>
<dbReference type="EMBL" id="VIRB01000142">
    <property type="protein sequence ID" value="NDO71656.1"/>
    <property type="molecule type" value="Genomic_DNA"/>
</dbReference>
<organism evidence="3 4">
    <name type="scientific">Schaedlerella arabinosiphila</name>
    <dbReference type="NCBI Taxonomy" id="2044587"/>
    <lineage>
        <taxon>Bacteria</taxon>
        <taxon>Bacillati</taxon>
        <taxon>Bacillota</taxon>
        <taxon>Clostridia</taxon>
        <taxon>Lachnospirales</taxon>
        <taxon>Lachnospiraceae</taxon>
        <taxon>Schaedlerella</taxon>
    </lineage>
</organism>
<dbReference type="AlphaFoldDB" id="N1ZSS5"/>
<dbReference type="eggNOG" id="ENOG5032UC0">
    <property type="taxonomic scope" value="Bacteria"/>
</dbReference>
<dbReference type="STRING" id="2044587.C824_05824"/>
<proteinExistence type="predicted"/>
<evidence type="ECO:0000313" key="5">
    <source>
        <dbReference type="Proteomes" id="UP000474104"/>
    </source>
</evidence>
<evidence type="ECO:0000256" key="1">
    <source>
        <dbReference type="SAM" id="Phobius"/>
    </source>
</evidence>
<keyword evidence="1" id="KW-0472">Membrane</keyword>
<sequence>MLDVKRIRLMARMAQYEKNDIRKDMKISTYYKKDYASLNTLITVLWMTVGYGILAALLAVCYMDELLENLTISKITFLGGAAVGGYVLMLILYVVGASVFYRGRHNRAKQRVKKYYRDLSRLGKMEVKEKKKV</sequence>
<accession>N1ZSS5</accession>
<comment type="caution">
    <text evidence="3">The sequence shown here is derived from an EMBL/GenBank/DDBJ whole genome shotgun (WGS) entry which is preliminary data.</text>
</comment>
<gene>
    <name evidence="3" type="ORF">EBB54_13315</name>
    <name evidence="2" type="ORF">FMM80_24580</name>
</gene>
<dbReference type="RefSeq" id="WP_004073914.1">
    <property type="nucleotide sequence ID" value="NZ_CASCYM010000012.1"/>
</dbReference>
<dbReference type="Proteomes" id="UP000274920">
    <property type="component" value="Unassembled WGS sequence"/>
</dbReference>
<keyword evidence="1" id="KW-1133">Transmembrane helix</keyword>
<name>N1ZSS5_9FIRM</name>
<protein>
    <submittedName>
        <fullName evidence="3">Uncharacterized protein</fullName>
    </submittedName>
</protein>
<keyword evidence="4" id="KW-1185">Reference proteome</keyword>
<evidence type="ECO:0000313" key="3">
    <source>
        <dbReference type="EMBL" id="RRK32232.1"/>
    </source>
</evidence>
<dbReference type="HOGENOM" id="CLU_127571_0_0_9"/>
<evidence type="ECO:0000313" key="4">
    <source>
        <dbReference type="Proteomes" id="UP000274920"/>
    </source>
</evidence>
<feature type="transmembrane region" description="Helical" evidence="1">
    <location>
        <begin position="35"/>
        <end position="63"/>
    </location>
</feature>
<reference evidence="2 5" key="2">
    <citation type="submission" date="2019-07" db="EMBL/GenBank/DDBJ databases">
        <title>Draft genome sequences of 15 bacterial species constituting the stable defined intestinal microbiota of the GM15 gnotobiotic mouse model.</title>
        <authorList>
            <person name="Elie C."/>
            <person name="Mathieu A."/>
            <person name="Saliou A."/>
            <person name="Darnaud M."/>
            <person name="Leulier F."/>
            <person name="Tamellini A."/>
        </authorList>
    </citation>
    <scope>NUCLEOTIDE SEQUENCE [LARGE SCALE GENOMIC DNA]</scope>
    <source>
        <strain evidence="5">ASF 502</strain>
        <strain evidence="2">MD300</strain>
    </source>
</reference>
<feature type="transmembrane region" description="Helical" evidence="1">
    <location>
        <begin position="75"/>
        <end position="101"/>
    </location>
</feature>
<keyword evidence="1" id="KW-0812">Transmembrane</keyword>
<evidence type="ECO:0000313" key="2">
    <source>
        <dbReference type="EMBL" id="NDO71656.1"/>
    </source>
</evidence>